<name>A0A0H4KZF8_9BACI</name>
<dbReference type="AlphaFoldDB" id="A0A0H4KZF8"/>
<reference evidence="1 2" key="1">
    <citation type="journal article" date="2015" name="PLoS ONE">
        <title>Genome Sequence of Bacillus endophyticus and Analysis of Its Companion Mechanism in the Ketogulonigenium vulgare-Bacillus Strain Consortium.</title>
        <authorList>
            <person name="Jia N."/>
            <person name="Du J."/>
            <person name="Ding M.Z."/>
            <person name="Gao F."/>
            <person name="Yuan Y.J."/>
        </authorList>
    </citation>
    <scope>NUCLEOTIDE SEQUENCE [LARGE SCALE GENOMIC DNA]</scope>
    <source>
        <strain evidence="1 2">Hbe603</strain>
    </source>
</reference>
<evidence type="ECO:0000313" key="1">
    <source>
        <dbReference type="EMBL" id="AKO93708.1"/>
    </source>
</evidence>
<dbReference type="PATRIC" id="fig|135735.6.peg.3721"/>
<reference evidence="2" key="2">
    <citation type="submission" date="2015-06" db="EMBL/GenBank/DDBJ databases">
        <title>Genome Sequence of Bacillus endophyticus and Analysis of its Companion Mechanism in the Ketogulonigenium vulgare-Bacillus strain Consortium.</title>
        <authorList>
            <person name="Jia N."/>
            <person name="Du J."/>
            <person name="Ding M.-Z."/>
            <person name="Gao F."/>
            <person name="Yuan Y.-J."/>
        </authorList>
    </citation>
    <scope>NUCLEOTIDE SEQUENCE [LARGE SCALE GENOMIC DNA]</scope>
    <source>
        <strain evidence="2">Hbe603</strain>
    </source>
</reference>
<dbReference type="Pfam" id="PF06338">
    <property type="entry name" value="ComK"/>
    <property type="match status" value="1"/>
</dbReference>
<protein>
    <recommendedName>
        <fullName evidence="3">Competence protein ComK</fullName>
    </recommendedName>
</protein>
<dbReference type="InterPro" id="IPR010461">
    <property type="entry name" value="ComK"/>
</dbReference>
<organism evidence="1 2">
    <name type="scientific">Priestia filamentosa</name>
    <dbReference type="NCBI Taxonomy" id="1402861"/>
    <lineage>
        <taxon>Bacteria</taxon>
        <taxon>Bacillati</taxon>
        <taxon>Bacillota</taxon>
        <taxon>Bacilli</taxon>
        <taxon>Bacillales</taxon>
        <taxon>Bacillaceae</taxon>
        <taxon>Priestia</taxon>
    </lineage>
</organism>
<proteinExistence type="predicted"/>
<dbReference type="Proteomes" id="UP000036202">
    <property type="component" value="Chromosome"/>
</dbReference>
<keyword evidence="2" id="KW-1185">Reference proteome</keyword>
<evidence type="ECO:0000313" key="2">
    <source>
        <dbReference type="Proteomes" id="UP000036202"/>
    </source>
</evidence>
<dbReference type="KEGG" id="beo:BEH_17500"/>
<accession>A0A0H4KZF8</accession>
<gene>
    <name evidence="1" type="ORF">BEH_17500</name>
</gene>
<dbReference type="RefSeq" id="WP_046217755.1">
    <property type="nucleotide sequence ID" value="NZ_CP011974.1"/>
</dbReference>
<dbReference type="OrthoDB" id="2417337at2"/>
<evidence type="ECO:0008006" key="3">
    <source>
        <dbReference type="Google" id="ProtNLM"/>
    </source>
</evidence>
<sequence>MVFNNIDSFVNQNTQAILPYANSSYQSIVYEGGEAYKCHDTPKKIIENACLFAGSTYGGRRIAATKLLGYQRKTPILVCPHRRICLMPTGAPERFMDCSWFSVLHIAKIINNYEGTNHPAIQLKSGVYISVPNSYIVLRQQFERAQTCLNFFTERENDSGYFSD</sequence>
<dbReference type="EMBL" id="CP011974">
    <property type="protein sequence ID" value="AKO93708.1"/>
    <property type="molecule type" value="Genomic_DNA"/>
</dbReference>
<dbReference type="GO" id="GO:0030420">
    <property type="term" value="P:establishment of competence for transformation"/>
    <property type="evidence" value="ECO:0007669"/>
    <property type="project" value="InterPro"/>
</dbReference>